<feature type="transmembrane region" description="Helical" evidence="1">
    <location>
        <begin position="62"/>
        <end position="80"/>
    </location>
</feature>
<sequence length="105" mass="11090">MTDLNPDVPDKPIEVPVTPTAAQVGTGTRDVLLLVAALPALVAVLGKHSMVDTVNWLGSEPGLAFVGLVIAIGTPAWRQWKARRQHANELKMAKSASDNVAVVKS</sequence>
<organism evidence="2 3">
    <name type="scientific">Sphingomonas panacisoli</name>
    <dbReference type="NCBI Taxonomy" id="1813879"/>
    <lineage>
        <taxon>Bacteria</taxon>
        <taxon>Pseudomonadati</taxon>
        <taxon>Pseudomonadota</taxon>
        <taxon>Alphaproteobacteria</taxon>
        <taxon>Sphingomonadales</taxon>
        <taxon>Sphingomonadaceae</taxon>
        <taxon>Sphingomonas</taxon>
    </lineage>
</organism>
<protein>
    <recommendedName>
        <fullName evidence="4">Holin</fullName>
    </recommendedName>
</protein>
<keyword evidence="1" id="KW-0812">Transmembrane</keyword>
<proteinExistence type="predicted"/>
<evidence type="ECO:0000256" key="1">
    <source>
        <dbReference type="SAM" id="Phobius"/>
    </source>
</evidence>
<keyword evidence="1" id="KW-1133">Transmembrane helix</keyword>
<name>A0A5B8LHD2_9SPHN</name>
<dbReference type="KEGG" id="spai:FPZ24_08080"/>
<dbReference type="AlphaFoldDB" id="A0A5B8LHD2"/>
<evidence type="ECO:0000313" key="3">
    <source>
        <dbReference type="Proteomes" id="UP000315673"/>
    </source>
</evidence>
<keyword evidence="3" id="KW-1185">Reference proteome</keyword>
<gene>
    <name evidence="2" type="ORF">FPZ24_08080</name>
</gene>
<dbReference type="RefSeq" id="WP_146570890.1">
    <property type="nucleotide sequence ID" value="NZ_CP042306.1"/>
</dbReference>
<evidence type="ECO:0008006" key="4">
    <source>
        <dbReference type="Google" id="ProtNLM"/>
    </source>
</evidence>
<dbReference type="EMBL" id="CP042306">
    <property type="protein sequence ID" value="QDZ07441.1"/>
    <property type="molecule type" value="Genomic_DNA"/>
</dbReference>
<dbReference type="Proteomes" id="UP000315673">
    <property type="component" value="Chromosome"/>
</dbReference>
<accession>A0A5B8LHD2</accession>
<keyword evidence="1" id="KW-0472">Membrane</keyword>
<evidence type="ECO:0000313" key="2">
    <source>
        <dbReference type="EMBL" id="QDZ07441.1"/>
    </source>
</evidence>
<reference evidence="2 3" key="1">
    <citation type="submission" date="2019-07" db="EMBL/GenBank/DDBJ databases">
        <title>Full genome sequence of Sphingomonas sp. 4R-6-7(HKS19).</title>
        <authorList>
            <person name="Im W.-T."/>
        </authorList>
    </citation>
    <scope>NUCLEOTIDE SEQUENCE [LARGE SCALE GENOMIC DNA]</scope>
    <source>
        <strain evidence="2 3">HKS19</strain>
    </source>
</reference>